<dbReference type="GO" id="GO:0005737">
    <property type="term" value="C:cytoplasm"/>
    <property type="evidence" value="ECO:0007669"/>
    <property type="project" value="TreeGrafter"/>
</dbReference>
<evidence type="ECO:0000313" key="10">
    <source>
        <dbReference type="EMBL" id="MCQ8184470.1"/>
    </source>
</evidence>
<dbReference type="PANTHER" id="PTHR11587:SF2">
    <property type="entry name" value="ARGININOSUCCINATE SYNTHASE"/>
    <property type="match status" value="1"/>
</dbReference>
<evidence type="ECO:0000259" key="9">
    <source>
        <dbReference type="Pfam" id="PF20979"/>
    </source>
</evidence>
<feature type="domain" description="Arginosuccinate synthase-like N-terminal" evidence="8">
    <location>
        <begin position="4"/>
        <end position="147"/>
    </location>
</feature>
<dbReference type="PROSITE" id="PS00564">
    <property type="entry name" value="ARGININOSUCCIN_SYN_1"/>
    <property type="match status" value="1"/>
</dbReference>
<dbReference type="PANTHER" id="PTHR11587">
    <property type="entry name" value="ARGININOSUCCINATE SYNTHASE"/>
    <property type="match status" value="1"/>
</dbReference>
<organism evidence="10 11">
    <name type="scientific">Parvularcula maris</name>
    <dbReference type="NCBI Taxonomy" id="2965077"/>
    <lineage>
        <taxon>Bacteria</taxon>
        <taxon>Pseudomonadati</taxon>
        <taxon>Pseudomonadota</taxon>
        <taxon>Alphaproteobacteria</taxon>
        <taxon>Parvularculales</taxon>
        <taxon>Parvularculaceae</taxon>
        <taxon>Parvularcula</taxon>
    </lineage>
</organism>
<dbReference type="Pfam" id="PF20979">
    <property type="entry name" value="Arginosuc_syn_C"/>
    <property type="match status" value="1"/>
</dbReference>
<sequence>MKHAVLAFSGGLDTSYCVLRLREDGYKVTTLYVHSGAADPEAEAKIAARAEEIGADQHITENASEELWTDIVLPFLWGGARRQGRYPVLCADRSIIAARSVALADRLGADVIGHGCTGMGNDQVRFDTEIRARTDRPILTPIRDIQDKENVRAYEEEFLRERGFSVPERASAFSVNENLLGATLSGGPIDKWQEPPVEARVFTKSLAKVTGSERVTIRFENGCPVSAKTGDGEASGADMLRLLNERLGAYGIGYGIYTGDTLVGLKGRIVFEAPGLTGLEEAHTALCEAVSSRAQNAFRRVVGEKWCDLIYDGLTADALRRDLEAYLQSSQARTTGEVDLKLEPGRVTAVEVRTENIPERAGSVYAQKAAWSGAVAEGFAELFGQSTVLHAKAGRASSDGAS</sequence>
<evidence type="ECO:0000259" key="8">
    <source>
        <dbReference type="Pfam" id="PF00764"/>
    </source>
</evidence>
<dbReference type="EC" id="6.3.4.5" evidence="2"/>
<feature type="domain" description="Arginosuccinate synthase C-terminal" evidence="9">
    <location>
        <begin position="173"/>
        <end position="385"/>
    </location>
</feature>
<dbReference type="Proteomes" id="UP001142610">
    <property type="component" value="Unassembled WGS sequence"/>
</dbReference>
<dbReference type="PROSITE" id="PS00565">
    <property type="entry name" value="ARGININOSUCCIN_SYN_2"/>
    <property type="match status" value="1"/>
</dbReference>
<dbReference type="InterPro" id="IPR024074">
    <property type="entry name" value="AS_cat/multimer_dom_body"/>
</dbReference>
<dbReference type="InterPro" id="IPR001518">
    <property type="entry name" value="Arginosuc_synth"/>
</dbReference>
<dbReference type="GO" id="GO:0000053">
    <property type="term" value="P:argininosuccinate metabolic process"/>
    <property type="evidence" value="ECO:0007669"/>
    <property type="project" value="TreeGrafter"/>
</dbReference>
<keyword evidence="6" id="KW-0547">Nucleotide-binding</keyword>
<dbReference type="Pfam" id="PF00764">
    <property type="entry name" value="Arginosuc_synth"/>
    <property type="match status" value="1"/>
</dbReference>
<protein>
    <recommendedName>
        <fullName evidence="2">argininosuccinate synthase</fullName>
        <ecNumber evidence="2">6.3.4.5</ecNumber>
    </recommendedName>
</protein>
<evidence type="ECO:0000313" key="11">
    <source>
        <dbReference type="Proteomes" id="UP001142610"/>
    </source>
</evidence>
<dbReference type="GO" id="GO:0006526">
    <property type="term" value="P:L-arginine biosynthetic process"/>
    <property type="evidence" value="ECO:0007669"/>
    <property type="project" value="UniProtKB-KW"/>
</dbReference>
<dbReference type="InterPro" id="IPR048267">
    <property type="entry name" value="Arginosuc_syn_N"/>
</dbReference>
<reference evidence="10" key="1">
    <citation type="submission" date="2022-07" db="EMBL/GenBank/DDBJ databases">
        <title>Parvularcula maris sp. nov., an algicidal bacterium isolated from seawater.</title>
        <authorList>
            <person name="Li F."/>
        </authorList>
    </citation>
    <scope>NUCLEOTIDE SEQUENCE</scope>
    <source>
        <strain evidence="10">BGMRC 0090</strain>
    </source>
</reference>
<dbReference type="Gene3D" id="3.40.50.620">
    <property type="entry name" value="HUPs"/>
    <property type="match status" value="1"/>
</dbReference>
<evidence type="ECO:0000256" key="5">
    <source>
        <dbReference type="ARBA" id="ARBA00022605"/>
    </source>
</evidence>
<dbReference type="SUPFAM" id="SSF52402">
    <property type="entry name" value="Adenine nucleotide alpha hydrolases-like"/>
    <property type="match status" value="1"/>
</dbReference>
<dbReference type="InterPro" id="IPR014729">
    <property type="entry name" value="Rossmann-like_a/b/a_fold"/>
</dbReference>
<evidence type="ECO:0000256" key="2">
    <source>
        <dbReference type="ARBA" id="ARBA00012286"/>
    </source>
</evidence>
<evidence type="ECO:0000256" key="7">
    <source>
        <dbReference type="ARBA" id="ARBA00022840"/>
    </source>
</evidence>
<keyword evidence="11" id="KW-1185">Reference proteome</keyword>
<evidence type="ECO:0000256" key="3">
    <source>
        <dbReference type="ARBA" id="ARBA00022571"/>
    </source>
</evidence>
<accession>A0A9X2RH28</accession>
<dbReference type="RefSeq" id="WP_256618288.1">
    <property type="nucleotide sequence ID" value="NZ_JANIBC010000002.1"/>
</dbReference>
<evidence type="ECO:0000256" key="4">
    <source>
        <dbReference type="ARBA" id="ARBA00022598"/>
    </source>
</evidence>
<dbReference type="InterPro" id="IPR048268">
    <property type="entry name" value="Arginosuc_syn_C"/>
</dbReference>
<keyword evidence="7" id="KW-0067">ATP-binding</keyword>
<comment type="pathway">
    <text evidence="1">Amino-acid biosynthesis; L-arginine biosynthesis; L-arginine from L-ornithine and carbamoyl phosphate: step 2/3.</text>
</comment>
<gene>
    <name evidence="10" type="ORF">NOG11_03635</name>
</gene>
<dbReference type="GO" id="GO:0000050">
    <property type="term" value="P:urea cycle"/>
    <property type="evidence" value="ECO:0007669"/>
    <property type="project" value="TreeGrafter"/>
</dbReference>
<dbReference type="AlphaFoldDB" id="A0A9X2RH28"/>
<dbReference type="InterPro" id="IPR018223">
    <property type="entry name" value="Arginosuc_synth_CS"/>
</dbReference>
<evidence type="ECO:0000256" key="6">
    <source>
        <dbReference type="ARBA" id="ARBA00022741"/>
    </source>
</evidence>
<dbReference type="Gene3D" id="3.90.1260.10">
    <property type="entry name" value="Argininosuccinate synthetase, chain A, domain 2"/>
    <property type="match status" value="1"/>
</dbReference>
<dbReference type="GO" id="GO:0004055">
    <property type="term" value="F:argininosuccinate synthase activity"/>
    <property type="evidence" value="ECO:0007669"/>
    <property type="project" value="UniProtKB-EC"/>
</dbReference>
<name>A0A9X2RH28_9PROT</name>
<keyword evidence="4" id="KW-0436">Ligase</keyword>
<dbReference type="SUPFAM" id="SSF69864">
    <property type="entry name" value="Argininosuccinate synthetase, C-terminal domain"/>
    <property type="match status" value="1"/>
</dbReference>
<dbReference type="EMBL" id="JANIBC010000002">
    <property type="protein sequence ID" value="MCQ8184470.1"/>
    <property type="molecule type" value="Genomic_DNA"/>
</dbReference>
<keyword evidence="3" id="KW-0055">Arginine biosynthesis</keyword>
<evidence type="ECO:0000256" key="1">
    <source>
        <dbReference type="ARBA" id="ARBA00004967"/>
    </source>
</evidence>
<proteinExistence type="predicted"/>
<comment type="caution">
    <text evidence="10">The sequence shown here is derived from an EMBL/GenBank/DDBJ whole genome shotgun (WGS) entry which is preliminary data.</text>
</comment>
<dbReference type="GO" id="GO:0005524">
    <property type="term" value="F:ATP binding"/>
    <property type="evidence" value="ECO:0007669"/>
    <property type="project" value="UniProtKB-KW"/>
</dbReference>
<keyword evidence="5" id="KW-0028">Amino-acid biosynthesis</keyword>